<accession>A0A6M3IER5</accession>
<sequence length="218" mass="24249">MLKKRWLQDPDLALYLPLYELDGNSFMSRDPYGHLCTAINAVWTPKGRVFDGTGDYVEGTNHPALNFTTGNFSILVWANVTNTTGGRMLFSRGLINTDGYLFIVGGTDALYLYVNQAAANQEHHSPINTVLLGSPHLYTVVRKGTTTWFYRDDTDLTSSAAAFNNPLTSARTFKIGCKDDKASNPFLGTIGEVMVFNSDLSPIEVQQNYLATKWRYQG</sequence>
<evidence type="ECO:0000313" key="1">
    <source>
        <dbReference type="EMBL" id="QJA55970.1"/>
    </source>
</evidence>
<gene>
    <name evidence="1" type="ORF">MM415B01951_0007</name>
</gene>
<dbReference type="EMBL" id="MT141192">
    <property type="protein sequence ID" value="QJA55970.1"/>
    <property type="molecule type" value="Genomic_DNA"/>
</dbReference>
<organism evidence="1">
    <name type="scientific">viral metagenome</name>
    <dbReference type="NCBI Taxonomy" id="1070528"/>
    <lineage>
        <taxon>unclassified sequences</taxon>
        <taxon>metagenomes</taxon>
        <taxon>organismal metagenomes</taxon>
    </lineage>
</organism>
<dbReference type="SUPFAM" id="SSF49899">
    <property type="entry name" value="Concanavalin A-like lectins/glucanases"/>
    <property type="match status" value="1"/>
</dbReference>
<reference evidence="1" key="1">
    <citation type="submission" date="2020-03" db="EMBL/GenBank/DDBJ databases">
        <title>The deep terrestrial virosphere.</title>
        <authorList>
            <person name="Holmfeldt K."/>
            <person name="Nilsson E."/>
            <person name="Simone D."/>
            <person name="Lopez-Fernandez M."/>
            <person name="Wu X."/>
            <person name="de Brujin I."/>
            <person name="Lundin D."/>
            <person name="Andersson A."/>
            <person name="Bertilsson S."/>
            <person name="Dopson M."/>
        </authorList>
    </citation>
    <scope>NUCLEOTIDE SEQUENCE</scope>
    <source>
        <strain evidence="1">MM415B01951</strain>
    </source>
</reference>
<name>A0A6M3IER5_9ZZZZ</name>
<dbReference type="Pfam" id="PF13385">
    <property type="entry name" value="Laminin_G_3"/>
    <property type="match status" value="1"/>
</dbReference>
<dbReference type="Gene3D" id="2.60.120.200">
    <property type="match status" value="1"/>
</dbReference>
<keyword evidence="1" id="KW-0430">Lectin</keyword>
<dbReference type="GO" id="GO:0030246">
    <property type="term" value="F:carbohydrate binding"/>
    <property type="evidence" value="ECO:0007669"/>
    <property type="project" value="UniProtKB-KW"/>
</dbReference>
<proteinExistence type="predicted"/>
<protein>
    <submittedName>
        <fullName evidence="1">Putative lectin/glucanase superfamily protein</fullName>
    </submittedName>
</protein>
<dbReference type="AlphaFoldDB" id="A0A6M3IER5"/>
<dbReference type="InterPro" id="IPR013320">
    <property type="entry name" value="ConA-like_dom_sf"/>
</dbReference>